<evidence type="ECO:0000256" key="1">
    <source>
        <dbReference type="ARBA" id="ARBA00022603"/>
    </source>
</evidence>
<organism evidence="9 10">
    <name type="scientific">Chitinimonas lacunae</name>
    <dbReference type="NCBI Taxonomy" id="1963018"/>
    <lineage>
        <taxon>Bacteria</taxon>
        <taxon>Pseudomonadati</taxon>
        <taxon>Pseudomonadota</taxon>
        <taxon>Betaproteobacteria</taxon>
        <taxon>Neisseriales</taxon>
        <taxon>Chitinibacteraceae</taxon>
        <taxon>Chitinimonas</taxon>
    </lineage>
</organism>
<dbReference type="EMBL" id="JBHSBU010000001">
    <property type="protein sequence ID" value="MFC4157949.1"/>
    <property type="molecule type" value="Genomic_DNA"/>
</dbReference>
<dbReference type="Gene3D" id="3.40.50.150">
    <property type="entry name" value="Vaccinia Virus protein VP39"/>
    <property type="match status" value="1"/>
</dbReference>
<keyword evidence="10" id="KW-1185">Reference proteome</keyword>
<dbReference type="Proteomes" id="UP001595791">
    <property type="component" value="Unassembled WGS sequence"/>
</dbReference>
<dbReference type="PANTHER" id="PTHR10629:SF52">
    <property type="entry name" value="DNA (CYTOSINE-5)-METHYLTRANSFERASE 1"/>
    <property type="match status" value="1"/>
</dbReference>
<dbReference type="GO" id="GO:0003886">
    <property type="term" value="F:DNA (cytosine-5-)-methyltransferase activity"/>
    <property type="evidence" value="ECO:0007669"/>
    <property type="project" value="UniProtKB-EC"/>
</dbReference>
<name>A0ABV8MKZ2_9NEIS</name>
<evidence type="ECO:0000256" key="5">
    <source>
        <dbReference type="ARBA" id="ARBA00047422"/>
    </source>
</evidence>
<evidence type="ECO:0000256" key="4">
    <source>
        <dbReference type="ARBA" id="ARBA00022747"/>
    </source>
</evidence>
<dbReference type="NCBIfam" id="TIGR00675">
    <property type="entry name" value="dcm"/>
    <property type="match status" value="1"/>
</dbReference>
<evidence type="ECO:0000256" key="2">
    <source>
        <dbReference type="ARBA" id="ARBA00022679"/>
    </source>
</evidence>
<dbReference type="PROSITE" id="PS00094">
    <property type="entry name" value="C5_MTASE_1"/>
    <property type="match status" value="1"/>
</dbReference>
<evidence type="ECO:0000313" key="9">
    <source>
        <dbReference type="EMBL" id="MFC4157949.1"/>
    </source>
</evidence>
<dbReference type="InterPro" id="IPR050390">
    <property type="entry name" value="C5-Methyltransferase"/>
</dbReference>
<keyword evidence="1 6" id="KW-0489">Methyltransferase</keyword>
<evidence type="ECO:0000256" key="7">
    <source>
        <dbReference type="RuleBase" id="RU000416"/>
    </source>
</evidence>
<dbReference type="SUPFAM" id="SSF53335">
    <property type="entry name" value="S-adenosyl-L-methionine-dependent methyltransferases"/>
    <property type="match status" value="1"/>
</dbReference>
<feature type="active site" evidence="6">
    <location>
        <position position="160"/>
    </location>
</feature>
<dbReference type="InterPro" id="IPR001525">
    <property type="entry name" value="C5_MeTfrase"/>
</dbReference>
<keyword evidence="2 6" id="KW-0808">Transferase</keyword>
<dbReference type="PROSITE" id="PS51679">
    <property type="entry name" value="SAM_MT_C5"/>
    <property type="match status" value="1"/>
</dbReference>
<comment type="catalytic activity">
    <reaction evidence="5 8">
        <text>a 2'-deoxycytidine in DNA + S-adenosyl-L-methionine = a 5-methyl-2'-deoxycytidine in DNA + S-adenosyl-L-homocysteine + H(+)</text>
        <dbReference type="Rhea" id="RHEA:13681"/>
        <dbReference type="Rhea" id="RHEA-COMP:11369"/>
        <dbReference type="Rhea" id="RHEA-COMP:11370"/>
        <dbReference type="ChEBI" id="CHEBI:15378"/>
        <dbReference type="ChEBI" id="CHEBI:57856"/>
        <dbReference type="ChEBI" id="CHEBI:59789"/>
        <dbReference type="ChEBI" id="CHEBI:85452"/>
        <dbReference type="ChEBI" id="CHEBI:85454"/>
        <dbReference type="EC" id="2.1.1.37"/>
    </reaction>
</comment>
<sequence>MEQLAEQTRKKKLKERTWTHEVSGLLADIHPPLIEGGRVGDARTQARLAGKAVATKISEYWRKARSEAPGPIMLLDMFSGCGGMSTGFRAANALGPIFDIRGAVDIDPVANQSYATNHGVEPLCEDLAALARSPKKLNDFLARTGFGSAQANVLIGCAPCQGFSSHRNDEGESDTRNSLFVDFARIASKIGPDAIVVENVPELLTERYWPYVAKARQILEKAGYYVHVNVHNMAEFGVPQERFRALMLAMKRPFEAPRGFLSRTEFLTVRNAISDLPPVGAGQKIPSDAMHFSAGHKQSTIETIRAVPKDGGNRPDHVGPACLQRAKQKSGKAAYEDVYGRLAWDKPAITITAYARNPASGRFVHPEQDRGLTVREAALLQSFPRDYVIGGGLDERFRQIGNAVPPAFSAFLAMHIVGELIGQPLSPEKFDKGIVAPVGASFSRMIPSLKNKKKKESESDAICA</sequence>
<dbReference type="InterPro" id="IPR029063">
    <property type="entry name" value="SAM-dependent_MTases_sf"/>
</dbReference>
<comment type="similarity">
    <text evidence="6 7">Belongs to the class I-like SAM-binding methyltransferase superfamily. C5-methyltransferase family.</text>
</comment>
<keyword evidence="4" id="KW-0680">Restriction system</keyword>
<protein>
    <recommendedName>
        <fullName evidence="8">Cytosine-specific methyltransferase</fullName>
        <ecNumber evidence="8">2.1.1.37</ecNumber>
    </recommendedName>
</protein>
<dbReference type="GO" id="GO:0032259">
    <property type="term" value="P:methylation"/>
    <property type="evidence" value="ECO:0007669"/>
    <property type="project" value="UniProtKB-KW"/>
</dbReference>
<evidence type="ECO:0000256" key="8">
    <source>
        <dbReference type="RuleBase" id="RU000417"/>
    </source>
</evidence>
<gene>
    <name evidence="9" type="ORF">ACFOW7_01130</name>
</gene>
<proteinExistence type="inferred from homology"/>
<dbReference type="Pfam" id="PF00145">
    <property type="entry name" value="DNA_methylase"/>
    <property type="match status" value="1"/>
</dbReference>
<dbReference type="InterPro" id="IPR018117">
    <property type="entry name" value="C5_DNA_meth_AS"/>
</dbReference>
<accession>A0ABV8MKZ2</accession>
<dbReference type="RefSeq" id="WP_378160134.1">
    <property type="nucleotide sequence ID" value="NZ_JBHSBU010000001.1"/>
</dbReference>
<evidence type="ECO:0000313" key="10">
    <source>
        <dbReference type="Proteomes" id="UP001595791"/>
    </source>
</evidence>
<dbReference type="Gene3D" id="3.90.120.10">
    <property type="entry name" value="DNA Methylase, subunit A, domain 2"/>
    <property type="match status" value="1"/>
</dbReference>
<evidence type="ECO:0000256" key="6">
    <source>
        <dbReference type="PROSITE-ProRule" id="PRU01016"/>
    </source>
</evidence>
<dbReference type="PRINTS" id="PR00105">
    <property type="entry name" value="C5METTRFRASE"/>
</dbReference>
<keyword evidence="3 6" id="KW-0949">S-adenosyl-L-methionine</keyword>
<comment type="caution">
    <text evidence="9">The sequence shown here is derived from an EMBL/GenBank/DDBJ whole genome shotgun (WGS) entry which is preliminary data.</text>
</comment>
<evidence type="ECO:0000256" key="3">
    <source>
        <dbReference type="ARBA" id="ARBA00022691"/>
    </source>
</evidence>
<dbReference type="EC" id="2.1.1.37" evidence="8"/>
<reference evidence="10" key="1">
    <citation type="journal article" date="2019" name="Int. J. Syst. Evol. Microbiol.">
        <title>The Global Catalogue of Microorganisms (GCM) 10K type strain sequencing project: providing services to taxonomists for standard genome sequencing and annotation.</title>
        <authorList>
            <consortium name="The Broad Institute Genomics Platform"/>
            <consortium name="The Broad Institute Genome Sequencing Center for Infectious Disease"/>
            <person name="Wu L."/>
            <person name="Ma J."/>
        </authorList>
    </citation>
    <scope>NUCLEOTIDE SEQUENCE [LARGE SCALE GENOMIC DNA]</scope>
    <source>
        <strain evidence="10">LMG 29894</strain>
    </source>
</reference>
<dbReference type="PANTHER" id="PTHR10629">
    <property type="entry name" value="CYTOSINE-SPECIFIC METHYLTRANSFERASE"/>
    <property type="match status" value="1"/>
</dbReference>